<evidence type="ECO:0000256" key="6">
    <source>
        <dbReference type="ARBA" id="ARBA00023002"/>
    </source>
</evidence>
<feature type="domain" description="GST C-terminal" evidence="13">
    <location>
        <begin position="176"/>
        <end position="304"/>
    </location>
</feature>
<dbReference type="EMBL" id="CP092622">
    <property type="protein sequence ID" value="UMM25557.1"/>
    <property type="molecule type" value="Genomic_DNA"/>
</dbReference>
<dbReference type="Gene3D" id="1.20.1050.10">
    <property type="match status" value="1"/>
</dbReference>
<keyword evidence="6" id="KW-0560">Oxidoreductase</keyword>
<dbReference type="SFLD" id="SFLDS00019">
    <property type="entry name" value="Glutathione_Transferase_(cytos"/>
    <property type="match status" value="1"/>
</dbReference>
<dbReference type="GO" id="GO:0005737">
    <property type="term" value="C:cytoplasm"/>
    <property type="evidence" value="ECO:0007669"/>
    <property type="project" value="InterPro"/>
</dbReference>
<comment type="similarity">
    <text evidence="1">Belongs to the GST superfamily. Omega family.</text>
</comment>
<dbReference type="InterPro" id="IPR005442">
    <property type="entry name" value="GST_omega"/>
</dbReference>
<evidence type="ECO:0000259" key="13">
    <source>
        <dbReference type="PROSITE" id="PS50405"/>
    </source>
</evidence>
<dbReference type="PROSITE" id="PS50405">
    <property type="entry name" value="GST_CTER"/>
    <property type="match status" value="1"/>
</dbReference>
<dbReference type="FunFam" id="1.20.1050.10:FF:000009">
    <property type="entry name" value="Glutathione S-transferase omega-1"/>
    <property type="match status" value="1"/>
</dbReference>
<dbReference type="Pfam" id="PF02798">
    <property type="entry name" value="GST_N"/>
    <property type="match status" value="1"/>
</dbReference>
<comment type="catalytic activity">
    <reaction evidence="11">
        <text>L-dehydroascorbate + 2 glutathione = glutathione disulfide + L-ascorbate</text>
        <dbReference type="Rhea" id="RHEA:24424"/>
        <dbReference type="ChEBI" id="CHEBI:38290"/>
        <dbReference type="ChEBI" id="CHEBI:57925"/>
        <dbReference type="ChEBI" id="CHEBI:58297"/>
        <dbReference type="ChEBI" id="CHEBI:58539"/>
        <dbReference type="EC" id="1.8.5.1"/>
    </reaction>
</comment>
<organism evidence="14 15">
    <name type="scientific">Caenorhabditis briggsae</name>
    <dbReference type="NCBI Taxonomy" id="6238"/>
    <lineage>
        <taxon>Eukaryota</taxon>
        <taxon>Metazoa</taxon>
        <taxon>Ecdysozoa</taxon>
        <taxon>Nematoda</taxon>
        <taxon>Chromadorea</taxon>
        <taxon>Rhabditida</taxon>
        <taxon>Rhabditina</taxon>
        <taxon>Rhabditomorpha</taxon>
        <taxon>Rhabditoidea</taxon>
        <taxon>Rhabditidae</taxon>
        <taxon>Peloderinae</taxon>
        <taxon>Caenorhabditis</taxon>
    </lineage>
</organism>
<evidence type="ECO:0000256" key="8">
    <source>
        <dbReference type="ARBA" id="ARBA00032681"/>
    </source>
</evidence>
<dbReference type="SUPFAM" id="SSF47616">
    <property type="entry name" value="GST C-terminal domain-like"/>
    <property type="match status" value="1"/>
</dbReference>
<dbReference type="PANTHER" id="PTHR43968:SF6">
    <property type="entry name" value="GLUTATHIONE S-TRANSFERASE OMEGA"/>
    <property type="match status" value="1"/>
</dbReference>
<evidence type="ECO:0000256" key="11">
    <source>
        <dbReference type="ARBA" id="ARBA00049544"/>
    </source>
</evidence>
<evidence type="ECO:0000256" key="9">
    <source>
        <dbReference type="ARBA" id="ARBA00047960"/>
    </source>
</evidence>
<evidence type="ECO:0000313" key="15">
    <source>
        <dbReference type="Proteomes" id="UP000829354"/>
    </source>
</evidence>
<dbReference type="InterPro" id="IPR040079">
    <property type="entry name" value="Glutathione_S-Trfase"/>
</dbReference>
<evidence type="ECO:0000256" key="4">
    <source>
        <dbReference type="ARBA" id="ARBA00013060"/>
    </source>
</evidence>
<dbReference type="GO" id="GO:0050610">
    <property type="term" value="F:methylarsonate reductase activity"/>
    <property type="evidence" value="ECO:0007669"/>
    <property type="project" value="UniProtKB-EC"/>
</dbReference>
<dbReference type="InterPro" id="IPR036249">
    <property type="entry name" value="Thioredoxin-like_sf"/>
</dbReference>
<gene>
    <name evidence="14" type="ORF">L5515_005329</name>
</gene>
<evidence type="ECO:0000256" key="5">
    <source>
        <dbReference type="ARBA" id="ARBA00022679"/>
    </source>
</evidence>
<feature type="domain" description="GST N-terminal" evidence="12">
    <location>
        <begin position="93"/>
        <end position="171"/>
    </location>
</feature>
<dbReference type="SFLD" id="SFLDG00358">
    <property type="entry name" value="Main_(cytGST)"/>
    <property type="match status" value="1"/>
</dbReference>
<comment type="catalytic activity">
    <reaction evidence="9">
        <text>RX + glutathione = an S-substituted glutathione + a halide anion + H(+)</text>
        <dbReference type="Rhea" id="RHEA:16437"/>
        <dbReference type="ChEBI" id="CHEBI:15378"/>
        <dbReference type="ChEBI" id="CHEBI:16042"/>
        <dbReference type="ChEBI" id="CHEBI:17792"/>
        <dbReference type="ChEBI" id="CHEBI:57925"/>
        <dbReference type="ChEBI" id="CHEBI:90779"/>
        <dbReference type="EC" id="2.5.1.18"/>
    </reaction>
</comment>
<dbReference type="EC" id="2.5.1.18" evidence="3"/>
<evidence type="ECO:0000256" key="10">
    <source>
        <dbReference type="ARBA" id="ARBA00048353"/>
    </source>
</evidence>
<dbReference type="PROSITE" id="PS50404">
    <property type="entry name" value="GST_NTER"/>
    <property type="match status" value="1"/>
</dbReference>
<keyword evidence="5" id="KW-0808">Transferase</keyword>
<accession>A0AAE9EQ87</accession>
<evidence type="ECO:0000256" key="2">
    <source>
        <dbReference type="ARBA" id="ARBA00012436"/>
    </source>
</evidence>
<dbReference type="SUPFAM" id="SSF52833">
    <property type="entry name" value="Thioredoxin-like"/>
    <property type="match status" value="1"/>
</dbReference>
<dbReference type="AlphaFoldDB" id="A0AAE9EQ87"/>
<dbReference type="EC" id="1.8.5.1" evidence="2"/>
<evidence type="ECO:0000259" key="12">
    <source>
        <dbReference type="PROSITE" id="PS50404"/>
    </source>
</evidence>
<dbReference type="PANTHER" id="PTHR43968">
    <property type="match status" value="1"/>
</dbReference>
<dbReference type="Proteomes" id="UP000829354">
    <property type="component" value="Chromosome III"/>
</dbReference>
<dbReference type="GO" id="GO:0004364">
    <property type="term" value="F:glutathione transferase activity"/>
    <property type="evidence" value="ECO:0007669"/>
    <property type="project" value="UniProtKB-EC"/>
</dbReference>
<dbReference type="Gene3D" id="3.40.30.10">
    <property type="entry name" value="Glutaredoxin"/>
    <property type="match status" value="1"/>
</dbReference>
<dbReference type="CDD" id="cd03055">
    <property type="entry name" value="GST_N_Omega"/>
    <property type="match status" value="1"/>
</dbReference>
<dbReference type="InterPro" id="IPR004046">
    <property type="entry name" value="GST_C"/>
</dbReference>
<dbReference type="Pfam" id="PF00043">
    <property type="entry name" value="GST_C"/>
    <property type="match status" value="1"/>
</dbReference>
<evidence type="ECO:0000256" key="7">
    <source>
        <dbReference type="ARBA" id="ARBA00032186"/>
    </source>
</evidence>
<keyword evidence="15" id="KW-1185">Reference proteome</keyword>
<dbReference type="PRINTS" id="PR01625">
    <property type="entry name" value="GSTRNSFRASEO"/>
</dbReference>
<evidence type="ECO:0000256" key="1">
    <source>
        <dbReference type="ARBA" id="ARBA00011067"/>
    </source>
</evidence>
<reference evidence="14 15" key="1">
    <citation type="submission" date="2022-04" db="EMBL/GenBank/DDBJ databases">
        <title>Chromosome-level reference genomes for two strains of Caenorhabditis briggsae: an improved platform for comparative genomics.</title>
        <authorList>
            <person name="Stevens L."/>
            <person name="Andersen E."/>
        </authorList>
    </citation>
    <scope>NUCLEOTIDE SEQUENCE [LARGE SCALE GENOMIC DNA]</scope>
    <source>
        <strain evidence="14">VX34</strain>
        <tissue evidence="14">Whole-organism</tissue>
    </source>
</reference>
<proteinExistence type="inferred from homology"/>
<name>A0AAE9EQ87_CAEBR</name>
<dbReference type="InterPro" id="IPR010987">
    <property type="entry name" value="Glutathione-S-Trfase_C-like"/>
</dbReference>
<protein>
    <recommendedName>
        <fullName evidence="7">Glutathione-dependent dehydroascorbate reductase</fullName>
        <ecNumber evidence="4">1.20.4.2</ecNumber>
        <ecNumber evidence="2">1.8.5.1</ecNumber>
        <ecNumber evidence="3">2.5.1.18</ecNumber>
    </recommendedName>
    <alternativeName>
        <fullName evidence="8">Monomethylarsonic acid reductase</fullName>
    </alternativeName>
</protein>
<dbReference type="InterPro" id="IPR050983">
    <property type="entry name" value="GST_Omega/HSP26"/>
</dbReference>
<sequence>MDPSSSNTDGNCINRTNDDDYSGDISVLERYLQAVRLRMVDLDPDFQYFPDFELESVPDCGLDFPRPGKKMTLTGVTSKAIRKGDPEPPLASGKFRIYNMRFCPWAERAMIYVAAKGIEAEVINLNVTDKPEWFYSKHYQGKAPAIEHDGKIVIESGFIPEYLDDAFPESRILPTDPFEKVQQKLLAERLTMVAHAVPQLFAVMRDRNLKNEKQEKVFEVLQQAEKLLVHDFYAGSAPGYPDYLTFPFFEKIWWSASLDDVVDLPIRGFPGIQKFPKLTAWFERILNSDVVQSVTQPIEFGAEFMNAYATHGTLNYNLGL</sequence>
<dbReference type="EC" id="1.20.4.2" evidence="4"/>
<dbReference type="InterPro" id="IPR004045">
    <property type="entry name" value="Glutathione_S-Trfase_N"/>
</dbReference>
<dbReference type="InterPro" id="IPR036282">
    <property type="entry name" value="Glutathione-S-Trfase_C_sf"/>
</dbReference>
<evidence type="ECO:0000313" key="14">
    <source>
        <dbReference type="EMBL" id="UMM25557.1"/>
    </source>
</evidence>
<comment type="catalytic activity">
    <reaction evidence="10">
        <text>methylarsonate + 2 glutathione + H(+) = methylarsonous acid + glutathione disulfide + H2O</text>
        <dbReference type="Rhea" id="RHEA:15969"/>
        <dbReference type="ChEBI" id="CHEBI:15377"/>
        <dbReference type="ChEBI" id="CHEBI:15378"/>
        <dbReference type="ChEBI" id="CHEBI:17826"/>
        <dbReference type="ChEBI" id="CHEBI:33409"/>
        <dbReference type="ChEBI" id="CHEBI:57925"/>
        <dbReference type="ChEBI" id="CHEBI:58297"/>
        <dbReference type="EC" id="1.20.4.2"/>
    </reaction>
</comment>
<evidence type="ECO:0000256" key="3">
    <source>
        <dbReference type="ARBA" id="ARBA00012452"/>
    </source>
</evidence>
<dbReference type="GO" id="GO:0045174">
    <property type="term" value="F:glutathione dehydrogenase (ascorbate) activity"/>
    <property type="evidence" value="ECO:0007669"/>
    <property type="project" value="UniProtKB-EC"/>
</dbReference>
<dbReference type="FunFam" id="3.40.30.10:FF:000123">
    <property type="entry name" value="Glutathione transferase o1"/>
    <property type="match status" value="1"/>
</dbReference>